<name>A0ABQ1N4C8_9BACT</name>
<dbReference type="SUPFAM" id="SSF51695">
    <property type="entry name" value="PLC-like phosphodiesterases"/>
    <property type="match status" value="1"/>
</dbReference>
<evidence type="ECO:0000259" key="2">
    <source>
        <dbReference type="PROSITE" id="PS51704"/>
    </source>
</evidence>
<sequence>MELQLSTPALLFSAITLMMLAFTNRFLAVANLIRGLHKKYLENPKENIIIEQIHNLKKRLSMIKYMQLSGVLSFLLCVICMYLIFIGAQFAANYVFIGSMLALLISLGISLVEILISTQALNLELKDMENQFQERSSSFWFKKIKTMNKLSIKISVLFLFLALWSCNSNNTENTTEVASASNFIQIESIEEAKEFYTWTADRIPMVSAHRGGPYPGFPENSIEAFENVLNYTPAIIEFDVALTKDSVLVLMHDNTLDRTTNGSGKVIDMTFEEIRSLRLKDKDGNLTDFIVPTLEEVLDWGKGKVLYTVDIKREVPFEMVIDAIKKTQAEPYAAVITYSVEAAKKVHALDPELMLSVTIRNEEELQRFEDSGIPIDQWIAFTGTSERPDDFNQLLHEKGVFTILGVLGNLDRSAITRGDQIYAEFVQKGADILATDRPIEAAKAIEGLVPENSSKKKYFR</sequence>
<organism evidence="3 4">
    <name type="scientific">Belliella aquatica</name>
    <dbReference type="NCBI Taxonomy" id="1323734"/>
    <lineage>
        <taxon>Bacteria</taxon>
        <taxon>Pseudomonadati</taxon>
        <taxon>Bacteroidota</taxon>
        <taxon>Cytophagia</taxon>
        <taxon>Cytophagales</taxon>
        <taxon>Cyclobacteriaceae</taxon>
        <taxon>Belliella</taxon>
    </lineage>
</organism>
<dbReference type="InterPro" id="IPR021279">
    <property type="entry name" value="DUF2721"/>
</dbReference>
<keyword evidence="1" id="KW-0812">Transmembrane</keyword>
<dbReference type="Pfam" id="PF11026">
    <property type="entry name" value="DUF2721"/>
    <property type="match status" value="1"/>
</dbReference>
<dbReference type="InterPro" id="IPR030395">
    <property type="entry name" value="GP_PDE_dom"/>
</dbReference>
<protein>
    <recommendedName>
        <fullName evidence="2">GP-PDE domain-containing protein</fullName>
    </recommendedName>
</protein>
<dbReference type="Pfam" id="PF03009">
    <property type="entry name" value="GDPD"/>
    <property type="match status" value="1"/>
</dbReference>
<keyword evidence="1" id="KW-0472">Membrane</keyword>
<evidence type="ECO:0000313" key="4">
    <source>
        <dbReference type="Proteomes" id="UP000635885"/>
    </source>
</evidence>
<feature type="transmembrane region" description="Helical" evidence="1">
    <location>
        <begin position="65"/>
        <end position="88"/>
    </location>
</feature>
<dbReference type="EMBL" id="BMFD01000023">
    <property type="protein sequence ID" value="GGC53915.1"/>
    <property type="molecule type" value="Genomic_DNA"/>
</dbReference>
<accession>A0ABQ1N4C8</accession>
<evidence type="ECO:0000256" key="1">
    <source>
        <dbReference type="SAM" id="Phobius"/>
    </source>
</evidence>
<evidence type="ECO:0000313" key="3">
    <source>
        <dbReference type="EMBL" id="GGC53915.1"/>
    </source>
</evidence>
<gene>
    <name evidence="3" type="ORF">GCM10010993_35410</name>
</gene>
<keyword evidence="4" id="KW-1185">Reference proteome</keyword>
<dbReference type="PANTHER" id="PTHR46320:SF1">
    <property type="entry name" value="GLYCEROPHOSPHODIESTER PHOSPHODIESTERASE 1"/>
    <property type="match status" value="1"/>
</dbReference>
<feature type="domain" description="GP-PDE" evidence="2">
    <location>
        <begin position="204"/>
        <end position="445"/>
    </location>
</feature>
<feature type="transmembrane region" description="Helical" evidence="1">
    <location>
        <begin position="94"/>
        <end position="116"/>
    </location>
</feature>
<feature type="transmembrane region" description="Helical" evidence="1">
    <location>
        <begin position="12"/>
        <end position="33"/>
    </location>
</feature>
<keyword evidence="1" id="KW-1133">Transmembrane helix</keyword>
<dbReference type="Proteomes" id="UP000635885">
    <property type="component" value="Unassembled WGS sequence"/>
</dbReference>
<proteinExistence type="predicted"/>
<dbReference type="PROSITE" id="PS51704">
    <property type="entry name" value="GP_PDE"/>
    <property type="match status" value="1"/>
</dbReference>
<reference evidence="4" key="1">
    <citation type="journal article" date="2019" name="Int. J. Syst. Evol. Microbiol.">
        <title>The Global Catalogue of Microorganisms (GCM) 10K type strain sequencing project: providing services to taxonomists for standard genome sequencing and annotation.</title>
        <authorList>
            <consortium name="The Broad Institute Genomics Platform"/>
            <consortium name="The Broad Institute Genome Sequencing Center for Infectious Disease"/>
            <person name="Wu L."/>
            <person name="Ma J."/>
        </authorList>
    </citation>
    <scope>NUCLEOTIDE SEQUENCE [LARGE SCALE GENOMIC DNA]</scope>
    <source>
        <strain evidence="4">CGMCC 1.12479</strain>
    </source>
</reference>
<dbReference type="Gene3D" id="3.20.20.190">
    <property type="entry name" value="Phosphatidylinositol (PI) phosphodiesterase"/>
    <property type="match status" value="1"/>
</dbReference>
<dbReference type="PANTHER" id="PTHR46320">
    <property type="entry name" value="GLYCEROPHOSPHODIESTER PHOSPHODIESTERASE 1"/>
    <property type="match status" value="1"/>
</dbReference>
<comment type="caution">
    <text evidence="3">The sequence shown here is derived from an EMBL/GenBank/DDBJ whole genome shotgun (WGS) entry which is preliminary data.</text>
</comment>
<dbReference type="CDD" id="cd08566">
    <property type="entry name" value="GDPD_AtGDE_like"/>
    <property type="match status" value="1"/>
</dbReference>
<dbReference type="InterPro" id="IPR017946">
    <property type="entry name" value="PLC-like_Pdiesterase_TIM-brl"/>
</dbReference>